<comment type="caution">
    <text evidence="2">The sequence shown here is derived from an EMBL/GenBank/DDBJ whole genome shotgun (WGS) entry which is preliminary data.</text>
</comment>
<dbReference type="EMBL" id="LPUY01000020">
    <property type="protein sequence ID" value="KUP94346.1"/>
    <property type="molecule type" value="Genomic_DNA"/>
</dbReference>
<dbReference type="PANTHER" id="PTHR37947">
    <property type="entry name" value="BLL2462 PROTEIN"/>
    <property type="match status" value="1"/>
</dbReference>
<keyword evidence="3" id="KW-1185">Reference proteome</keyword>
<dbReference type="PATRIC" id="fig|1768241.3.peg.850"/>
<proteinExistence type="predicted"/>
<feature type="transmembrane region" description="Helical" evidence="1">
    <location>
        <begin position="261"/>
        <end position="279"/>
    </location>
</feature>
<keyword evidence="1" id="KW-1133">Transmembrane helix</keyword>
<evidence type="ECO:0008006" key="4">
    <source>
        <dbReference type="Google" id="ProtNLM"/>
    </source>
</evidence>
<dbReference type="PANTHER" id="PTHR37947:SF1">
    <property type="entry name" value="BLL2462 PROTEIN"/>
    <property type="match status" value="1"/>
</dbReference>
<organism evidence="2 3">
    <name type="scientific">Tritonibacter horizontis</name>
    <dbReference type="NCBI Taxonomy" id="1768241"/>
    <lineage>
        <taxon>Bacteria</taxon>
        <taxon>Pseudomonadati</taxon>
        <taxon>Pseudomonadota</taxon>
        <taxon>Alphaproteobacteria</taxon>
        <taxon>Rhodobacterales</taxon>
        <taxon>Paracoccaceae</taxon>
        <taxon>Tritonibacter</taxon>
    </lineage>
</organism>
<dbReference type="SUPFAM" id="SSF52317">
    <property type="entry name" value="Class I glutamine amidotransferase-like"/>
    <property type="match status" value="1"/>
</dbReference>
<evidence type="ECO:0000313" key="2">
    <source>
        <dbReference type="EMBL" id="KUP94346.1"/>
    </source>
</evidence>
<protein>
    <recommendedName>
        <fullName evidence="4">Glutamine amidotransferase domain-containing protein</fullName>
    </recommendedName>
</protein>
<dbReference type="Gene3D" id="3.40.50.880">
    <property type="match status" value="1"/>
</dbReference>
<evidence type="ECO:0000313" key="3">
    <source>
        <dbReference type="Proteomes" id="UP000068382"/>
    </source>
</evidence>
<dbReference type="AlphaFoldDB" id="A0A132C1I1"/>
<dbReference type="Proteomes" id="UP000068382">
    <property type="component" value="Unassembled WGS sequence"/>
</dbReference>
<sequence>MLPARPSARVIEEAYRPALSATGLQHPVTAELTGAETWGRWMRQIELEPTAGTILMEGVGDRPLLLLDRVEEGRVALLASDHAWLWSRGYEGGGPQLELLRRLAHWMMKEPELEEEVLTADATGQRMRIRRRTLGDTVGAVTVTAPDGSTREIKLTETGPGLWEGVYENDQIGLYHLQEGDQRAVIGLGPAAPREFEQTIATADLLAPAVASLRGGAMTLEEGMPVLRNVRQGRPASGRGWIGLTPREAYETTAVTQAALLPPWLLLLLAASLLIGAWLREGRS</sequence>
<accession>A0A132C1I1</accession>
<evidence type="ECO:0000256" key="1">
    <source>
        <dbReference type="SAM" id="Phobius"/>
    </source>
</evidence>
<keyword evidence="1" id="KW-0812">Transmembrane</keyword>
<keyword evidence="1" id="KW-0472">Membrane</keyword>
<dbReference type="InterPro" id="IPR029062">
    <property type="entry name" value="Class_I_gatase-like"/>
</dbReference>
<name>A0A132C1I1_9RHOB</name>
<reference evidence="2 3" key="1">
    <citation type="submission" date="2015-12" db="EMBL/GenBank/DDBJ databases">
        <title>Genome sequence of the marine Rhodobacteraceae strain O3.65, Candidatus Tritonibacter horizontis.</title>
        <authorList>
            <person name="Poehlein A."/>
            <person name="Giebel H.A."/>
            <person name="Voget S."/>
            <person name="Brinkhoff T."/>
        </authorList>
    </citation>
    <scope>NUCLEOTIDE SEQUENCE [LARGE SCALE GENOMIC DNA]</scope>
    <source>
        <strain evidence="2 3">O3.65</strain>
    </source>
</reference>
<gene>
    <name evidence="2" type="ORF">TRIHO_08240</name>
</gene>